<dbReference type="EMBL" id="JBBMEX010000009">
    <property type="protein sequence ID" value="MEQ2558191.1"/>
    <property type="molecule type" value="Genomic_DNA"/>
</dbReference>
<keyword evidence="1" id="KW-0963">Cytoplasm</keyword>
<keyword evidence="2" id="KW-0175">Coiled coil</keyword>
<dbReference type="PANTHER" id="PTHR42930">
    <property type="entry name" value="PHOSPHATE-SPECIFIC TRANSPORT SYSTEM ACCESSORY PROTEIN PHOU"/>
    <property type="match status" value="1"/>
</dbReference>
<comment type="similarity">
    <text evidence="1">Belongs to the PhoU family.</text>
</comment>
<keyword evidence="5" id="KW-1185">Reference proteome</keyword>
<gene>
    <name evidence="4" type="primary">phoU</name>
    <name evidence="4" type="ORF">WMO43_09955</name>
</gene>
<dbReference type="InterPro" id="IPR038078">
    <property type="entry name" value="PhoU-like_sf"/>
</dbReference>
<evidence type="ECO:0000313" key="5">
    <source>
        <dbReference type="Proteomes" id="UP001454489"/>
    </source>
</evidence>
<dbReference type="PANTHER" id="PTHR42930:SF3">
    <property type="entry name" value="PHOSPHATE-SPECIFIC TRANSPORT SYSTEM ACCESSORY PROTEIN PHOU"/>
    <property type="match status" value="1"/>
</dbReference>
<dbReference type="InterPro" id="IPR028366">
    <property type="entry name" value="PhoU"/>
</dbReference>
<comment type="subcellular location">
    <subcellularLocation>
        <location evidence="1">Cytoplasm</location>
    </subcellularLocation>
</comment>
<evidence type="ECO:0000259" key="3">
    <source>
        <dbReference type="Pfam" id="PF01895"/>
    </source>
</evidence>
<dbReference type="PIRSF" id="PIRSF003107">
    <property type="entry name" value="PhoU"/>
    <property type="match status" value="1"/>
</dbReference>
<evidence type="ECO:0000256" key="1">
    <source>
        <dbReference type="PIRNR" id="PIRNR003107"/>
    </source>
</evidence>
<dbReference type="Pfam" id="PF01895">
    <property type="entry name" value="PhoU"/>
    <property type="match status" value="2"/>
</dbReference>
<dbReference type="RefSeq" id="WP_353531060.1">
    <property type="nucleotide sequence ID" value="NZ_JBBMEX010000009.1"/>
</dbReference>
<keyword evidence="1" id="KW-0592">Phosphate transport</keyword>
<keyword evidence="1" id="KW-0813">Transport</keyword>
<dbReference type="Proteomes" id="UP001454489">
    <property type="component" value="Unassembled WGS sequence"/>
</dbReference>
<comment type="caution">
    <text evidence="4">The sequence shown here is derived from an EMBL/GenBank/DDBJ whole genome shotgun (WGS) entry which is preliminary data.</text>
</comment>
<dbReference type="InterPro" id="IPR026022">
    <property type="entry name" value="PhoU_dom"/>
</dbReference>
<feature type="domain" description="PhoU" evidence="3">
    <location>
        <begin position="17"/>
        <end position="103"/>
    </location>
</feature>
<feature type="domain" description="PhoU" evidence="3">
    <location>
        <begin position="120"/>
        <end position="204"/>
    </location>
</feature>
<dbReference type="Gene3D" id="1.20.58.220">
    <property type="entry name" value="Phosphate transport system protein phou homolog 2, domain 2"/>
    <property type="match status" value="1"/>
</dbReference>
<sequence length="214" mass="24294">MRNRFDRQLEQLNNELINMGSLIEEAIEMAITALMKQDAKKAKEIVDFDEEIDEKEREIESLCLKLLLQQQPVAKDLRQISAALKMITDMERIGDHAADISEMTILMAGTPYIRNIEHLQTMAKEAMVMLVKSIEAYVEKDLAKAEKVIESDDVIDDLFDQIKAELIDAIHQNPENGEQAADLLMVSKYLERIGDHATNIAEWVIFSITGNHPG</sequence>
<evidence type="ECO:0000256" key="2">
    <source>
        <dbReference type="SAM" id="Coils"/>
    </source>
</evidence>
<reference evidence="4 5" key="1">
    <citation type="submission" date="2024-03" db="EMBL/GenBank/DDBJ databases">
        <title>Human intestinal bacterial collection.</title>
        <authorList>
            <person name="Pauvert C."/>
            <person name="Hitch T.C.A."/>
            <person name="Clavel T."/>
        </authorList>
    </citation>
    <scope>NUCLEOTIDE SEQUENCE [LARGE SCALE GENOMIC DNA]</scope>
    <source>
        <strain evidence="4 5">CLA-AA-H185</strain>
    </source>
</reference>
<dbReference type="SUPFAM" id="SSF109755">
    <property type="entry name" value="PhoU-like"/>
    <property type="match status" value="1"/>
</dbReference>
<organism evidence="4 5">
    <name type="scientific">Maccoyibacter intestinihominis</name>
    <dbReference type="NCBI Taxonomy" id="3133499"/>
    <lineage>
        <taxon>Bacteria</taxon>
        <taxon>Bacillati</taxon>
        <taxon>Bacillota</taxon>
        <taxon>Clostridia</taxon>
        <taxon>Lachnospirales</taxon>
        <taxon>Lachnospiraceae</taxon>
        <taxon>Maccoyibacter</taxon>
    </lineage>
</organism>
<evidence type="ECO:0000313" key="4">
    <source>
        <dbReference type="EMBL" id="MEQ2558191.1"/>
    </source>
</evidence>
<name>A0ABV1HG14_9FIRM</name>
<dbReference type="NCBIfam" id="TIGR02135">
    <property type="entry name" value="phoU_full"/>
    <property type="match status" value="1"/>
</dbReference>
<accession>A0ABV1HG14</accession>
<comment type="subunit">
    <text evidence="1">Homodimer.</text>
</comment>
<comment type="function">
    <text evidence="1">Plays a role in the regulation of phosphate uptake.</text>
</comment>
<feature type="coiled-coil region" evidence="2">
    <location>
        <begin position="9"/>
        <end position="65"/>
    </location>
</feature>
<protein>
    <recommendedName>
        <fullName evidence="1">Phosphate-specific transport system accessory protein PhoU</fullName>
    </recommendedName>
</protein>
<proteinExistence type="inferred from homology"/>